<evidence type="ECO:0000313" key="2">
    <source>
        <dbReference type="Proteomes" id="UP001247805"/>
    </source>
</evidence>
<protein>
    <submittedName>
        <fullName evidence="1">DUF3703 domain-containing protein</fullName>
    </submittedName>
</protein>
<accession>A0ABU3STQ9</accession>
<comment type="caution">
    <text evidence="1">The sequence shown here is derived from an EMBL/GenBank/DDBJ whole genome shotgun (WGS) entry which is preliminary data.</text>
</comment>
<name>A0ABU3STQ9_9ALTE</name>
<organism evidence="1 2">
    <name type="scientific">Paraglaciecola aquimarina</name>
    <dbReference type="NCBI Taxonomy" id="1235557"/>
    <lineage>
        <taxon>Bacteria</taxon>
        <taxon>Pseudomonadati</taxon>
        <taxon>Pseudomonadota</taxon>
        <taxon>Gammaproteobacteria</taxon>
        <taxon>Alteromonadales</taxon>
        <taxon>Alteromonadaceae</taxon>
        <taxon>Paraglaciecola</taxon>
    </lineage>
</organism>
<dbReference type="InterPro" id="IPR022172">
    <property type="entry name" value="DUF3703"/>
</dbReference>
<dbReference type="Proteomes" id="UP001247805">
    <property type="component" value="Unassembled WGS sequence"/>
</dbReference>
<evidence type="ECO:0000313" key="1">
    <source>
        <dbReference type="EMBL" id="MDU0353400.1"/>
    </source>
</evidence>
<keyword evidence="2" id="KW-1185">Reference proteome</keyword>
<sequence length="119" mass="13367">MTYNKAVKPYIDSKLTNYSDAMFNNNERQAFAALEDAHVIGQHSTYYHCLIHCKMLRHGLLNKDWRAVFGQVIRIVGAVTKTAIGLVPKGNTGRTDISPFKRLPLSAENQAILDKINHA</sequence>
<dbReference type="RefSeq" id="WP_316025079.1">
    <property type="nucleotide sequence ID" value="NZ_JAWDIO010000002.1"/>
</dbReference>
<proteinExistence type="predicted"/>
<dbReference type="EMBL" id="JAWDIO010000002">
    <property type="protein sequence ID" value="MDU0353400.1"/>
    <property type="molecule type" value="Genomic_DNA"/>
</dbReference>
<dbReference type="Pfam" id="PF12487">
    <property type="entry name" value="DUF3703"/>
    <property type="match status" value="1"/>
</dbReference>
<gene>
    <name evidence="1" type="ORF">RS130_05160</name>
</gene>
<reference evidence="1 2" key="1">
    <citation type="submission" date="2023-10" db="EMBL/GenBank/DDBJ databases">
        <title>Glaciecola aquimarina strain GGW-M5 nov., isolated from a coastal seawater.</title>
        <authorList>
            <person name="Bayburt H."/>
            <person name="Kim J.M."/>
            <person name="Choi B.J."/>
            <person name="Jeon C.O."/>
        </authorList>
    </citation>
    <scope>NUCLEOTIDE SEQUENCE [LARGE SCALE GENOMIC DNA]</scope>
    <source>
        <strain evidence="1 2">KCTC 32108</strain>
    </source>
</reference>